<organism evidence="2">
    <name type="scientific">marine sediment metagenome</name>
    <dbReference type="NCBI Taxonomy" id="412755"/>
    <lineage>
        <taxon>unclassified sequences</taxon>
        <taxon>metagenomes</taxon>
        <taxon>ecological metagenomes</taxon>
    </lineage>
</organism>
<comment type="caution">
    <text evidence="2">The sequence shown here is derived from an EMBL/GenBank/DDBJ whole genome shotgun (WGS) entry which is preliminary data.</text>
</comment>
<keyword evidence="1" id="KW-0472">Membrane</keyword>
<reference evidence="2" key="1">
    <citation type="journal article" date="2014" name="Front. Microbiol.">
        <title>High frequency of phylogenetically diverse reductive dehalogenase-homologous genes in deep subseafloor sedimentary metagenomes.</title>
        <authorList>
            <person name="Kawai M."/>
            <person name="Futagami T."/>
            <person name="Toyoda A."/>
            <person name="Takaki Y."/>
            <person name="Nishi S."/>
            <person name="Hori S."/>
            <person name="Arai W."/>
            <person name="Tsubouchi T."/>
            <person name="Morono Y."/>
            <person name="Uchiyama I."/>
            <person name="Ito T."/>
            <person name="Fujiyama A."/>
            <person name="Inagaki F."/>
            <person name="Takami H."/>
        </authorList>
    </citation>
    <scope>NUCLEOTIDE SEQUENCE</scope>
    <source>
        <strain evidence="2">Expedition CK06-06</strain>
    </source>
</reference>
<evidence type="ECO:0000256" key="1">
    <source>
        <dbReference type="SAM" id="Phobius"/>
    </source>
</evidence>
<accession>X1GL56</accession>
<sequence length="53" mass="6448">MCLYHPSFLITLDKEVHQLIIVIHVMFYCQPIIRRIVYKIEKKDDDQKEKDSL</sequence>
<keyword evidence="1" id="KW-0812">Transmembrane</keyword>
<gene>
    <name evidence="2" type="ORF">S03H2_17776</name>
</gene>
<dbReference type="EMBL" id="BARU01009188">
    <property type="protein sequence ID" value="GAH33738.1"/>
    <property type="molecule type" value="Genomic_DNA"/>
</dbReference>
<name>X1GL56_9ZZZZ</name>
<protein>
    <submittedName>
        <fullName evidence="2">Uncharacterized protein</fullName>
    </submittedName>
</protein>
<keyword evidence="1" id="KW-1133">Transmembrane helix</keyword>
<evidence type="ECO:0000313" key="2">
    <source>
        <dbReference type="EMBL" id="GAH33738.1"/>
    </source>
</evidence>
<dbReference type="AlphaFoldDB" id="X1GL56"/>
<proteinExistence type="predicted"/>
<feature type="transmembrane region" description="Helical" evidence="1">
    <location>
        <begin position="16"/>
        <end position="33"/>
    </location>
</feature>